<dbReference type="GO" id="GO:0003998">
    <property type="term" value="F:acylphosphatase activity"/>
    <property type="evidence" value="ECO:0007669"/>
    <property type="project" value="UniProtKB-EC"/>
</dbReference>
<dbReference type="EC" id="3.6.1.7" evidence="2 5"/>
<evidence type="ECO:0000256" key="1">
    <source>
        <dbReference type="ARBA" id="ARBA00005614"/>
    </source>
</evidence>
<comment type="caution">
    <text evidence="9">The sequence shown here is derived from an EMBL/GenBank/DDBJ whole genome shotgun (WGS) entry which is preliminary data.</text>
</comment>
<dbReference type="AlphaFoldDB" id="A0A0P6X4G3"/>
<dbReference type="InterPro" id="IPR036046">
    <property type="entry name" value="Acylphosphatase-like_dom_sf"/>
</dbReference>
<keyword evidence="10" id="KW-1185">Reference proteome</keyword>
<evidence type="ECO:0000259" key="8">
    <source>
        <dbReference type="PROSITE" id="PS51160"/>
    </source>
</evidence>
<evidence type="ECO:0000256" key="6">
    <source>
        <dbReference type="RuleBase" id="RU000553"/>
    </source>
</evidence>
<dbReference type="InterPro" id="IPR001792">
    <property type="entry name" value="Acylphosphatase-like_dom"/>
</dbReference>
<keyword evidence="5 6" id="KW-0378">Hydrolase</keyword>
<reference evidence="9 10" key="1">
    <citation type="submission" date="2015-07" db="EMBL/GenBank/DDBJ databases">
        <title>Genome sequence of Leptolinea tardivitalis DSM 16556.</title>
        <authorList>
            <person name="Hemp J."/>
            <person name="Ward L.M."/>
            <person name="Pace L.A."/>
            <person name="Fischer W.W."/>
        </authorList>
    </citation>
    <scope>NUCLEOTIDE SEQUENCE [LARGE SCALE GENOMIC DNA]</scope>
    <source>
        <strain evidence="9 10">YMTK-2</strain>
    </source>
</reference>
<gene>
    <name evidence="9" type="ORF">ADM99_01720</name>
</gene>
<evidence type="ECO:0000256" key="4">
    <source>
        <dbReference type="ARBA" id="ARBA00047645"/>
    </source>
</evidence>
<dbReference type="Pfam" id="PF00708">
    <property type="entry name" value="Acylphosphatase"/>
    <property type="match status" value="1"/>
</dbReference>
<protein>
    <recommendedName>
        <fullName evidence="3 5">Acylphosphatase</fullName>
        <ecNumber evidence="2 5">3.6.1.7</ecNumber>
    </recommendedName>
</protein>
<dbReference type="PROSITE" id="PS00150">
    <property type="entry name" value="ACYLPHOSPHATASE_1"/>
    <property type="match status" value="1"/>
</dbReference>
<feature type="domain" description="Acylphosphatase-like" evidence="8">
    <location>
        <begin position="12"/>
        <end position="99"/>
    </location>
</feature>
<evidence type="ECO:0000256" key="3">
    <source>
        <dbReference type="ARBA" id="ARBA00015991"/>
    </source>
</evidence>
<name>A0A0P6X4G3_9CHLR</name>
<dbReference type="SUPFAM" id="SSF54975">
    <property type="entry name" value="Acylphosphatase/BLUF domain-like"/>
    <property type="match status" value="1"/>
</dbReference>
<dbReference type="PATRIC" id="fig|229920.5.peg.795"/>
<evidence type="ECO:0000256" key="2">
    <source>
        <dbReference type="ARBA" id="ARBA00012150"/>
    </source>
</evidence>
<comment type="catalytic activity">
    <reaction evidence="4 5 6">
        <text>an acyl phosphate + H2O = a carboxylate + phosphate + H(+)</text>
        <dbReference type="Rhea" id="RHEA:14965"/>
        <dbReference type="ChEBI" id="CHEBI:15377"/>
        <dbReference type="ChEBI" id="CHEBI:15378"/>
        <dbReference type="ChEBI" id="CHEBI:29067"/>
        <dbReference type="ChEBI" id="CHEBI:43474"/>
        <dbReference type="ChEBI" id="CHEBI:59918"/>
        <dbReference type="EC" id="3.6.1.7"/>
    </reaction>
</comment>
<comment type="similarity">
    <text evidence="1 7">Belongs to the acylphosphatase family.</text>
</comment>
<dbReference type="RefSeq" id="WP_062420773.1">
    <property type="nucleotide sequence ID" value="NZ_BBYA01000004.1"/>
</dbReference>
<dbReference type="OrthoDB" id="9808093at2"/>
<dbReference type="PANTHER" id="PTHR47268">
    <property type="entry name" value="ACYLPHOSPHATASE"/>
    <property type="match status" value="1"/>
</dbReference>
<dbReference type="STRING" id="229920.ADM99_01720"/>
<evidence type="ECO:0000313" key="10">
    <source>
        <dbReference type="Proteomes" id="UP000050430"/>
    </source>
</evidence>
<organism evidence="9 10">
    <name type="scientific">Leptolinea tardivitalis</name>
    <dbReference type="NCBI Taxonomy" id="229920"/>
    <lineage>
        <taxon>Bacteria</taxon>
        <taxon>Bacillati</taxon>
        <taxon>Chloroflexota</taxon>
        <taxon>Anaerolineae</taxon>
        <taxon>Anaerolineales</taxon>
        <taxon>Anaerolineaceae</taxon>
        <taxon>Leptolinea</taxon>
    </lineage>
</organism>
<dbReference type="PROSITE" id="PS51160">
    <property type="entry name" value="ACYLPHOSPHATASE_3"/>
    <property type="match status" value="1"/>
</dbReference>
<dbReference type="InterPro" id="IPR020456">
    <property type="entry name" value="Acylphosphatase"/>
</dbReference>
<dbReference type="EMBL" id="LGCK01000003">
    <property type="protein sequence ID" value="KPL74311.1"/>
    <property type="molecule type" value="Genomic_DNA"/>
</dbReference>
<sequence>MIEPKSFTHPARLHALVEGHVQGVGFRYFVLNRAQELNLTGWVRNTAEGDVEVVAEGEREVLDVLLEALHQGPRSSYVTRVRENWEPHLGEFRIFDVRSSF</sequence>
<feature type="active site" evidence="5">
    <location>
        <position position="45"/>
    </location>
</feature>
<evidence type="ECO:0000256" key="5">
    <source>
        <dbReference type="PROSITE-ProRule" id="PRU00520"/>
    </source>
</evidence>
<dbReference type="Gene3D" id="3.30.70.100">
    <property type="match status" value="1"/>
</dbReference>
<feature type="active site" evidence="5">
    <location>
        <position position="27"/>
    </location>
</feature>
<dbReference type="Proteomes" id="UP000050430">
    <property type="component" value="Unassembled WGS sequence"/>
</dbReference>
<proteinExistence type="inferred from homology"/>
<accession>A0A0P6X4G3</accession>
<dbReference type="PRINTS" id="PR00112">
    <property type="entry name" value="ACYLPHPHTASE"/>
</dbReference>
<dbReference type="InterPro" id="IPR017968">
    <property type="entry name" value="Acylphosphatase_CS"/>
</dbReference>
<evidence type="ECO:0000256" key="7">
    <source>
        <dbReference type="RuleBase" id="RU004168"/>
    </source>
</evidence>
<evidence type="ECO:0000313" key="9">
    <source>
        <dbReference type="EMBL" id="KPL74311.1"/>
    </source>
</evidence>
<dbReference type="PROSITE" id="PS00151">
    <property type="entry name" value="ACYLPHOSPHATASE_2"/>
    <property type="match status" value="1"/>
</dbReference>
<dbReference type="PANTHER" id="PTHR47268:SF4">
    <property type="entry name" value="ACYLPHOSPHATASE"/>
    <property type="match status" value="1"/>
</dbReference>